<keyword evidence="5" id="KW-1185">Reference proteome</keyword>
<evidence type="ECO:0000259" key="3">
    <source>
        <dbReference type="SMART" id="SM00909"/>
    </source>
</evidence>
<dbReference type="Pfam" id="PF10647">
    <property type="entry name" value="Gmad1"/>
    <property type="match status" value="1"/>
</dbReference>
<dbReference type="SMART" id="SM00909">
    <property type="entry name" value="Germane"/>
    <property type="match status" value="1"/>
</dbReference>
<protein>
    <submittedName>
        <fullName evidence="4">Sporulation and spore germination protein</fullName>
    </submittedName>
</protein>
<dbReference type="EMBL" id="RKHQ01000001">
    <property type="protein sequence ID" value="ROR95716.1"/>
    <property type="molecule type" value="Genomic_DNA"/>
</dbReference>
<organism evidence="4 5">
    <name type="scientific">Salana multivorans</name>
    <dbReference type="NCBI Taxonomy" id="120377"/>
    <lineage>
        <taxon>Bacteria</taxon>
        <taxon>Bacillati</taxon>
        <taxon>Actinomycetota</taxon>
        <taxon>Actinomycetes</taxon>
        <taxon>Micrococcales</taxon>
        <taxon>Beutenbergiaceae</taxon>
        <taxon>Salana</taxon>
    </lineage>
</organism>
<proteinExistence type="predicted"/>
<dbReference type="Pfam" id="PF10646">
    <property type="entry name" value="Germane"/>
    <property type="match status" value="1"/>
</dbReference>
<dbReference type="InterPro" id="IPR059026">
    <property type="entry name" value="LpqB_N"/>
</dbReference>
<feature type="compositionally biased region" description="Acidic residues" evidence="1">
    <location>
        <begin position="385"/>
        <end position="398"/>
    </location>
</feature>
<evidence type="ECO:0000256" key="1">
    <source>
        <dbReference type="SAM" id="MobiDB-lite"/>
    </source>
</evidence>
<feature type="signal peptide" evidence="2">
    <location>
        <begin position="1"/>
        <end position="25"/>
    </location>
</feature>
<sequence>MRRPAGRVATLVLALVACLGLVACAQLPTSGPVKTGRTEAPAAGTIQYDASRPSPGTQPRELVQGFLQAGAAGLSGDDFEVARTFLTAQTAAAWAPLSQVLVAANDEPQTLRVVLPDDATVEPAAEELADADRVSVVVEVVAVGGLDAVGAYLPEIGRAPSELTFGLARVDGEWRIESLPDGLLLTEGTFATVFRPVPVAFLSPDHEVLVPDVRYVPTRRAARYAVEQLLAGPVPWLTDSVTTAVPDGLRVDTAGVVLNEANGNAEVHLDGADVPRDVADLLYAQLRQTLMSLPSVWGVTVWFGDTPYEPAADVQLPELPGGVGQTMIALSGGRLVMLTGEELVPHPAFAATDGTTDGSGDGSAGAEASGAPEATDAATAPEEPANPDEPDAQPEEATDTGATQPPDTGSWRAPTLAYGTDPDVAVVAGEDLLLVRTTGEQRVLAQGGDLLAPSFDRFGWVWSGTADGVFAVRASDGERVDVAVGPDEADEADGSLGAALGPVLGVRVSRDGARVLVTRREGDDVVVSVHGIVRGRDDAPVSIGDGVALAAFDDVLGAVWADSTVAVTLGISAGDGPLLARTTTVSGPTSSLSATAQPVWVAAGDGVSQVFVATGDGRLLARAATRGWSPLAEDMAYPSFPG</sequence>
<evidence type="ECO:0000313" key="5">
    <source>
        <dbReference type="Proteomes" id="UP000275356"/>
    </source>
</evidence>
<feature type="region of interest" description="Disordered" evidence="1">
    <location>
        <begin position="348"/>
        <end position="417"/>
    </location>
</feature>
<gene>
    <name evidence="4" type="ORF">EDD28_0278</name>
</gene>
<reference evidence="4 5" key="1">
    <citation type="submission" date="2018-11" db="EMBL/GenBank/DDBJ databases">
        <title>Sequencing the genomes of 1000 actinobacteria strains.</title>
        <authorList>
            <person name="Klenk H.-P."/>
        </authorList>
    </citation>
    <scope>NUCLEOTIDE SEQUENCE [LARGE SCALE GENOMIC DNA]</scope>
    <source>
        <strain evidence="4 5">DSM 13521</strain>
    </source>
</reference>
<dbReference type="InterPro" id="IPR019606">
    <property type="entry name" value="GerMN"/>
</dbReference>
<evidence type="ECO:0000256" key="2">
    <source>
        <dbReference type="SAM" id="SignalP"/>
    </source>
</evidence>
<comment type="caution">
    <text evidence="4">The sequence shown here is derived from an EMBL/GenBank/DDBJ whole genome shotgun (WGS) entry which is preliminary data.</text>
</comment>
<dbReference type="InterPro" id="IPR018910">
    <property type="entry name" value="LpqB_C"/>
</dbReference>
<dbReference type="Pfam" id="PF25976">
    <property type="entry name" value="LpqB_N"/>
    <property type="match status" value="1"/>
</dbReference>
<dbReference type="RefSeq" id="WP_170169311.1">
    <property type="nucleotide sequence ID" value="NZ_RKHQ01000001.1"/>
</dbReference>
<dbReference type="PROSITE" id="PS51257">
    <property type="entry name" value="PROKAR_LIPOPROTEIN"/>
    <property type="match status" value="1"/>
</dbReference>
<feature type="domain" description="GerMN" evidence="3">
    <location>
        <begin position="222"/>
        <end position="312"/>
    </location>
</feature>
<feature type="compositionally biased region" description="Low complexity" evidence="1">
    <location>
        <begin position="364"/>
        <end position="383"/>
    </location>
</feature>
<accession>A0A3N2D7F1</accession>
<dbReference type="AlphaFoldDB" id="A0A3N2D7F1"/>
<keyword evidence="2" id="KW-0732">Signal</keyword>
<feature type="region of interest" description="Disordered" evidence="1">
    <location>
        <begin position="30"/>
        <end position="57"/>
    </location>
</feature>
<evidence type="ECO:0000313" key="4">
    <source>
        <dbReference type="EMBL" id="ROR95716.1"/>
    </source>
</evidence>
<feature type="chain" id="PRO_5018045102" evidence="2">
    <location>
        <begin position="26"/>
        <end position="642"/>
    </location>
</feature>
<dbReference type="Proteomes" id="UP000275356">
    <property type="component" value="Unassembled WGS sequence"/>
</dbReference>
<name>A0A3N2D7F1_9MICO</name>